<dbReference type="GeneID" id="110785465"/>
<evidence type="ECO:0000313" key="5">
    <source>
        <dbReference type="Proteomes" id="UP000813463"/>
    </source>
</evidence>
<proteinExistence type="inferred from homology"/>
<organism evidence="5 6">
    <name type="scientific">Spinacia oleracea</name>
    <name type="common">Spinach</name>
    <dbReference type="NCBI Taxonomy" id="3562"/>
    <lineage>
        <taxon>Eukaryota</taxon>
        <taxon>Viridiplantae</taxon>
        <taxon>Streptophyta</taxon>
        <taxon>Embryophyta</taxon>
        <taxon>Tracheophyta</taxon>
        <taxon>Spermatophyta</taxon>
        <taxon>Magnoliopsida</taxon>
        <taxon>eudicotyledons</taxon>
        <taxon>Gunneridae</taxon>
        <taxon>Pentapetalae</taxon>
        <taxon>Caryophyllales</taxon>
        <taxon>Chenopodiaceae</taxon>
        <taxon>Chenopodioideae</taxon>
        <taxon>Anserineae</taxon>
        <taxon>Spinacia</taxon>
    </lineage>
</organism>
<keyword evidence="3" id="KW-0479">Metal-binding</keyword>
<dbReference type="PANTHER" id="PTHR23056:SF44">
    <property type="entry name" value="CALCINEURIN B-LIKE PROTEIN 1"/>
    <property type="match status" value="1"/>
</dbReference>
<dbReference type="Gene3D" id="1.10.238.10">
    <property type="entry name" value="EF-hand"/>
    <property type="match status" value="1"/>
</dbReference>
<evidence type="ECO:0000313" key="6">
    <source>
        <dbReference type="RefSeq" id="XP_056696053.1"/>
    </source>
</evidence>
<evidence type="ECO:0000256" key="3">
    <source>
        <dbReference type="RuleBase" id="RU369080"/>
    </source>
</evidence>
<dbReference type="InterPro" id="IPR045198">
    <property type="entry name" value="CNBL1-10"/>
</dbReference>
<comment type="function">
    <text evidence="3">Acts as a calcium sensor. CBL proteins interact with CIPK serine-threonine protein kinases. Binding of a CBL protein to the regulatory NAF domain of a CIPK protein lead to the activation of the kinase in a calcium-dependent manner.</text>
</comment>
<comment type="subunit">
    <text evidence="3">Homodimer. Interacts with CIPK.</text>
</comment>
<dbReference type="PANTHER" id="PTHR23056">
    <property type="entry name" value="CALCINEURIN B"/>
    <property type="match status" value="1"/>
</dbReference>
<protein>
    <recommendedName>
        <fullName evidence="3">Calcineurin B-like protein</fullName>
    </recommendedName>
</protein>
<gene>
    <name evidence="6" type="primary">LOC110785465</name>
</gene>
<dbReference type="InterPro" id="IPR002048">
    <property type="entry name" value="EF_hand_dom"/>
</dbReference>
<evidence type="ECO:0000259" key="4">
    <source>
        <dbReference type="PROSITE" id="PS50222"/>
    </source>
</evidence>
<keyword evidence="5" id="KW-1185">Reference proteome</keyword>
<reference evidence="6" key="2">
    <citation type="submission" date="2025-08" db="UniProtKB">
        <authorList>
            <consortium name="RefSeq"/>
        </authorList>
    </citation>
    <scope>IDENTIFICATION</scope>
    <source>
        <tissue evidence="6">Leaf</tissue>
    </source>
</reference>
<sequence length="106" mass="11936">MLIAILSESELKLSDEMIEGILCKAFKEADVDLEGKICRSEWHQFTSKNTQLLKRMTLQYLKLLDLSPLLSASRGEVENECMSAALGSRAVREPRVVVKQQVILIS</sequence>
<comment type="similarity">
    <text evidence="2 3">Belongs to the calcineurin regulatory subunit family.</text>
</comment>
<evidence type="ECO:0000256" key="1">
    <source>
        <dbReference type="ARBA" id="ARBA00022737"/>
    </source>
</evidence>
<dbReference type="RefSeq" id="XP_056696053.1">
    <property type="nucleotide sequence ID" value="XM_056840075.1"/>
</dbReference>
<comment type="subcellular location">
    <subcellularLocation>
        <location evidence="3">Membrane</location>
    </subcellularLocation>
</comment>
<dbReference type="InterPro" id="IPR011992">
    <property type="entry name" value="EF-hand-dom_pair"/>
</dbReference>
<name>A0ABM3RKB2_SPIOL</name>
<reference evidence="5" key="1">
    <citation type="journal article" date="2021" name="Nat. Commun.">
        <title>Genomic analyses provide insights into spinach domestication and the genetic basis of agronomic traits.</title>
        <authorList>
            <person name="Cai X."/>
            <person name="Sun X."/>
            <person name="Xu C."/>
            <person name="Sun H."/>
            <person name="Wang X."/>
            <person name="Ge C."/>
            <person name="Zhang Z."/>
            <person name="Wang Q."/>
            <person name="Fei Z."/>
            <person name="Jiao C."/>
            <person name="Wang Q."/>
        </authorList>
    </citation>
    <scope>NUCLEOTIDE SEQUENCE [LARGE SCALE GENOMIC DNA]</scope>
    <source>
        <strain evidence="5">cv. Varoflay</strain>
    </source>
</reference>
<keyword evidence="3" id="KW-0106">Calcium</keyword>
<dbReference type="PROSITE" id="PS50222">
    <property type="entry name" value="EF_HAND_2"/>
    <property type="match status" value="1"/>
</dbReference>
<keyword evidence="3" id="KW-0472">Membrane</keyword>
<accession>A0ABM3RKB2</accession>
<dbReference type="SUPFAM" id="SSF47473">
    <property type="entry name" value="EF-hand"/>
    <property type="match status" value="1"/>
</dbReference>
<evidence type="ECO:0000256" key="2">
    <source>
        <dbReference type="ARBA" id="ARBA00023774"/>
    </source>
</evidence>
<dbReference type="Proteomes" id="UP000813463">
    <property type="component" value="Chromosome 1"/>
</dbReference>
<feature type="domain" description="EF-hand" evidence="4">
    <location>
        <begin position="17"/>
        <end position="52"/>
    </location>
</feature>
<keyword evidence="1 3" id="KW-0677">Repeat</keyword>